<dbReference type="AlphaFoldDB" id="A0A9W9JE65"/>
<dbReference type="OrthoDB" id="6612291at2759"/>
<reference evidence="1" key="2">
    <citation type="journal article" date="2023" name="IMA Fungus">
        <title>Comparative genomic study of the Penicillium genus elucidates a diverse pangenome and 15 lateral gene transfer events.</title>
        <authorList>
            <person name="Petersen C."/>
            <person name="Sorensen T."/>
            <person name="Nielsen M.R."/>
            <person name="Sondergaard T.E."/>
            <person name="Sorensen J.L."/>
            <person name="Fitzpatrick D.A."/>
            <person name="Frisvad J.C."/>
            <person name="Nielsen K.L."/>
        </authorList>
    </citation>
    <scope>NUCLEOTIDE SEQUENCE</scope>
    <source>
        <strain evidence="1">IBT 15544</strain>
    </source>
</reference>
<dbReference type="Proteomes" id="UP001150904">
    <property type="component" value="Unassembled WGS sequence"/>
</dbReference>
<evidence type="ECO:0000313" key="1">
    <source>
        <dbReference type="EMBL" id="KAJ5195230.1"/>
    </source>
</evidence>
<evidence type="ECO:0008006" key="3">
    <source>
        <dbReference type="Google" id="ProtNLM"/>
    </source>
</evidence>
<dbReference type="RefSeq" id="XP_058305718.1">
    <property type="nucleotide sequence ID" value="XM_058455730.1"/>
</dbReference>
<accession>A0A9W9JE65</accession>
<evidence type="ECO:0000313" key="2">
    <source>
        <dbReference type="Proteomes" id="UP001150904"/>
    </source>
</evidence>
<dbReference type="GeneID" id="83183031"/>
<organism evidence="1 2">
    <name type="scientific">Penicillium cinerascens</name>
    <dbReference type="NCBI Taxonomy" id="70096"/>
    <lineage>
        <taxon>Eukaryota</taxon>
        <taxon>Fungi</taxon>
        <taxon>Dikarya</taxon>
        <taxon>Ascomycota</taxon>
        <taxon>Pezizomycotina</taxon>
        <taxon>Eurotiomycetes</taxon>
        <taxon>Eurotiomycetidae</taxon>
        <taxon>Eurotiales</taxon>
        <taxon>Aspergillaceae</taxon>
        <taxon>Penicillium</taxon>
    </lineage>
</organism>
<dbReference type="EMBL" id="JAPQKR010000015">
    <property type="protein sequence ID" value="KAJ5195230.1"/>
    <property type="molecule type" value="Genomic_DNA"/>
</dbReference>
<protein>
    <recommendedName>
        <fullName evidence="3">Transcription factor domain-containing protein</fullName>
    </recommendedName>
</protein>
<sequence>MPLDLLDDELLADSTKAEQIGLQLDSEGWSPIARFASSTWARIRYILGVFREETLEFPFRQFTAENKAKLMDLSERCQQSWKLLPEHLKYIHECWTSDLEATVCLMLTIVYLSYLQNEFQIHRLLKRSTQSPTPALLTISAEIVAVVVQLGKSRDKAVLLNHDFPNIVVNYGLPTAATLVAAIQNGARTQTQPLPHSLSRSAVIRSLMVFTSYLESIRDVGETIENTCLQAAQSISRTVDRMLDEPPSLSGTRPDMTLPASMSYDDPETPFSASQFMQTGPDITGFANSDLLNRNTLDNFDLSGWLNTTAWIGENVGY</sequence>
<reference evidence="1" key="1">
    <citation type="submission" date="2022-12" db="EMBL/GenBank/DDBJ databases">
        <authorList>
            <person name="Petersen C."/>
        </authorList>
    </citation>
    <scope>NUCLEOTIDE SEQUENCE</scope>
    <source>
        <strain evidence="1">IBT 15544</strain>
    </source>
</reference>
<gene>
    <name evidence="1" type="ORF">N7498_008668</name>
</gene>
<name>A0A9W9JE65_9EURO</name>
<comment type="caution">
    <text evidence="1">The sequence shown here is derived from an EMBL/GenBank/DDBJ whole genome shotgun (WGS) entry which is preliminary data.</text>
</comment>
<keyword evidence="2" id="KW-1185">Reference proteome</keyword>
<proteinExistence type="predicted"/>